<dbReference type="EMBL" id="CP045997">
    <property type="protein sequence ID" value="QHW01606.1"/>
    <property type="molecule type" value="Genomic_DNA"/>
</dbReference>
<evidence type="ECO:0000313" key="1">
    <source>
        <dbReference type="EMBL" id="QHW01606.1"/>
    </source>
</evidence>
<name>A0A6P1W981_9BACT</name>
<keyword evidence="2" id="KW-1185">Reference proteome</keyword>
<dbReference type="Proteomes" id="UP000464577">
    <property type="component" value="Chromosome"/>
</dbReference>
<organism evidence="1 2">
    <name type="scientific">Spirosoma endbachense</name>
    <dbReference type="NCBI Taxonomy" id="2666025"/>
    <lineage>
        <taxon>Bacteria</taxon>
        <taxon>Pseudomonadati</taxon>
        <taxon>Bacteroidota</taxon>
        <taxon>Cytophagia</taxon>
        <taxon>Cytophagales</taxon>
        <taxon>Cytophagaceae</taxon>
        <taxon>Spirosoma</taxon>
    </lineage>
</organism>
<proteinExistence type="predicted"/>
<accession>A0A6P1W981</accession>
<protein>
    <submittedName>
        <fullName evidence="1">Uncharacterized protein</fullName>
    </submittedName>
</protein>
<evidence type="ECO:0000313" key="2">
    <source>
        <dbReference type="Proteomes" id="UP000464577"/>
    </source>
</evidence>
<sequence>MNAADDAERAAINQELKDLYTSLSEDEKAEFNRQLQTFLAKEMGRLKSDYESVKGSLGDN</sequence>
<dbReference type="KEGG" id="senf:GJR95_38340"/>
<reference evidence="1 2" key="1">
    <citation type="submission" date="2019-11" db="EMBL/GenBank/DDBJ databases">
        <title>Spirosoma endbachense sp. nov., isolated from a natural salt meadow.</title>
        <authorList>
            <person name="Rojas J."/>
            <person name="Ambika Manirajan B."/>
            <person name="Ratering S."/>
            <person name="Suarez C."/>
            <person name="Geissler-Plaum R."/>
            <person name="Schnell S."/>
        </authorList>
    </citation>
    <scope>NUCLEOTIDE SEQUENCE [LARGE SCALE GENOMIC DNA]</scope>
    <source>
        <strain evidence="1 2">I-24</strain>
    </source>
</reference>
<gene>
    <name evidence="1" type="ORF">GJR95_38340</name>
</gene>
<dbReference type="AlphaFoldDB" id="A0A6P1W981"/>